<dbReference type="Proteomes" id="UP001500736">
    <property type="component" value="Unassembled WGS sequence"/>
</dbReference>
<comment type="caution">
    <text evidence="1">The sequence shown here is derived from an EMBL/GenBank/DDBJ whole genome shotgun (WGS) entry which is preliminary data.</text>
</comment>
<name>A0ABN1JUN6_9FLAO</name>
<evidence type="ECO:0000313" key="2">
    <source>
        <dbReference type="Proteomes" id="UP001500736"/>
    </source>
</evidence>
<dbReference type="RefSeq" id="WP_343798567.1">
    <property type="nucleotide sequence ID" value="NZ_BAAAGF010000004.1"/>
</dbReference>
<protein>
    <recommendedName>
        <fullName evidence="3">Lipoprotein</fullName>
    </recommendedName>
</protein>
<evidence type="ECO:0000313" key="1">
    <source>
        <dbReference type="EMBL" id="GAA0747029.1"/>
    </source>
</evidence>
<accession>A0ABN1JUN6</accession>
<sequence>MKTILLKRLILVNITIAVISSCSENSKQGNTSTKIKTVKNTIKTISKTESLLEITPITNEALQDWFPKQLMSLQKTTTSNAPMSTHGINGAIADYDGNNKEKIKITLYDCSGEKGVLLLSQYSFYKNMSVDNENDYKIEKSFNKRGMEGIEAYDKNRQYSDISFLYNDRFGVNIKAYNMNRESVWESINNLKFDELLK</sequence>
<proteinExistence type="predicted"/>
<dbReference type="PROSITE" id="PS51257">
    <property type="entry name" value="PROKAR_LIPOPROTEIN"/>
    <property type="match status" value="1"/>
</dbReference>
<keyword evidence="2" id="KW-1185">Reference proteome</keyword>
<evidence type="ECO:0008006" key="3">
    <source>
        <dbReference type="Google" id="ProtNLM"/>
    </source>
</evidence>
<gene>
    <name evidence="1" type="ORF">GCM10009431_23910</name>
</gene>
<dbReference type="EMBL" id="BAAAGF010000004">
    <property type="protein sequence ID" value="GAA0747029.1"/>
    <property type="molecule type" value="Genomic_DNA"/>
</dbReference>
<organism evidence="1 2">
    <name type="scientific">Gaetbulibacter jejuensis</name>
    <dbReference type="NCBI Taxonomy" id="584607"/>
    <lineage>
        <taxon>Bacteria</taxon>
        <taxon>Pseudomonadati</taxon>
        <taxon>Bacteroidota</taxon>
        <taxon>Flavobacteriia</taxon>
        <taxon>Flavobacteriales</taxon>
        <taxon>Flavobacteriaceae</taxon>
        <taxon>Gaetbulibacter</taxon>
    </lineage>
</organism>
<reference evidence="1 2" key="1">
    <citation type="journal article" date="2019" name="Int. J. Syst. Evol. Microbiol.">
        <title>The Global Catalogue of Microorganisms (GCM) 10K type strain sequencing project: providing services to taxonomists for standard genome sequencing and annotation.</title>
        <authorList>
            <consortium name="The Broad Institute Genomics Platform"/>
            <consortium name="The Broad Institute Genome Sequencing Center for Infectious Disease"/>
            <person name="Wu L."/>
            <person name="Ma J."/>
        </authorList>
    </citation>
    <scope>NUCLEOTIDE SEQUENCE [LARGE SCALE GENOMIC DNA]</scope>
    <source>
        <strain evidence="1 2">JCM 15976</strain>
    </source>
</reference>